<evidence type="ECO:0000313" key="2">
    <source>
        <dbReference type="Proteomes" id="UP000272528"/>
    </source>
</evidence>
<dbReference type="Proteomes" id="UP000272528">
    <property type="component" value="Chromosome"/>
</dbReference>
<proteinExistence type="predicted"/>
<name>A0A3S9A6B9_9BACL</name>
<dbReference type="PROSITE" id="PS51257">
    <property type="entry name" value="PROKAR_LIPOPROTEIN"/>
    <property type="match status" value="1"/>
</dbReference>
<dbReference type="KEGG" id="palb:EJC50_17375"/>
<sequence length="150" mass="16813">MLLRLWIYLIALITMLCGCSNVEVRKPNFPAAHVEYFKSYGWTLKEYEAVNTYESGSLLLSKEHYDLLVNEGKLDLAPCASKDIIESGYDLEETVGPYNDIIGYIVECEGKTIGGYLTLQTETLHGDIYDITTGPTVPIVNREDALRSIP</sequence>
<dbReference type="EMBL" id="CP034437">
    <property type="protein sequence ID" value="AZN41243.1"/>
    <property type="molecule type" value="Genomic_DNA"/>
</dbReference>
<keyword evidence="2" id="KW-1185">Reference proteome</keyword>
<accession>A0A3S9A6B9</accession>
<evidence type="ECO:0000313" key="1">
    <source>
        <dbReference type="EMBL" id="AZN41243.1"/>
    </source>
</evidence>
<protein>
    <submittedName>
        <fullName evidence="1">DUF4830 domain-containing protein</fullName>
    </submittedName>
</protein>
<dbReference type="OrthoDB" id="2653685at2"/>
<organism evidence="1 2">
    <name type="scientific">Paenibacillus albus</name>
    <dbReference type="NCBI Taxonomy" id="2495582"/>
    <lineage>
        <taxon>Bacteria</taxon>
        <taxon>Bacillati</taxon>
        <taxon>Bacillota</taxon>
        <taxon>Bacilli</taxon>
        <taxon>Bacillales</taxon>
        <taxon>Paenibacillaceae</taxon>
        <taxon>Paenibacillus</taxon>
    </lineage>
</organism>
<reference evidence="2" key="1">
    <citation type="submission" date="2018-12" db="EMBL/GenBank/DDBJ databases">
        <title>Genome sequence of Peanibacillus sp.</title>
        <authorList>
            <person name="Subramani G."/>
            <person name="Srinivasan S."/>
            <person name="Kim M.K."/>
        </authorList>
    </citation>
    <scope>NUCLEOTIDE SEQUENCE [LARGE SCALE GENOMIC DNA]</scope>
    <source>
        <strain evidence="2">18JY67-1</strain>
    </source>
</reference>
<gene>
    <name evidence="1" type="ORF">EJC50_17375</name>
</gene>
<dbReference type="AlphaFoldDB" id="A0A3S9A6B9"/>